<dbReference type="OMA" id="THQQTFV"/>
<evidence type="ECO:0000256" key="4">
    <source>
        <dbReference type="ARBA" id="ARBA00022452"/>
    </source>
</evidence>
<gene>
    <name evidence="10" type="ordered locus">AALP_Aa4g055300</name>
</gene>
<dbReference type="GO" id="GO:0005741">
    <property type="term" value="C:mitochondrial outer membrane"/>
    <property type="evidence" value="ECO:0007669"/>
    <property type="project" value="UniProtKB-SubCell"/>
</dbReference>
<keyword evidence="4" id="KW-1134">Transmembrane beta strand</keyword>
<dbReference type="InterPro" id="IPR027246">
    <property type="entry name" value="Porin_Euk/Tom40"/>
</dbReference>
<keyword evidence="3" id="KW-0813">Transport</keyword>
<dbReference type="Gramene" id="KFK35932">
    <property type="protein sequence ID" value="KFK35932"/>
    <property type="gene ID" value="AALP_AA4G055300"/>
</dbReference>
<dbReference type="CDD" id="cd07305">
    <property type="entry name" value="Porin3_Tom40"/>
    <property type="match status" value="1"/>
</dbReference>
<keyword evidence="6" id="KW-1000">Mitochondrion outer membrane</keyword>
<evidence type="ECO:0000256" key="5">
    <source>
        <dbReference type="ARBA" id="ARBA00022692"/>
    </source>
</evidence>
<dbReference type="InterPro" id="IPR037930">
    <property type="entry name" value="Tom40"/>
</dbReference>
<keyword evidence="7" id="KW-0653">Protein transport</keyword>
<dbReference type="AlphaFoldDB" id="A0A087H1D0"/>
<evidence type="ECO:0000256" key="9">
    <source>
        <dbReference type="ARBA" id="ARBA00023136"/>
    </source>
</evidence>
<keyword evidence="8" id="KW-0496">Mitochondrion</keyword>
<evidence type="ECO:0000256" key="2">
    <source>
        <dbReference type="ARBA" id="ARBA00010510"/>
    </source>
</evidence>
<dbReference type="EMBL" id="CM002872">
    <property type="protein sequence ID" value="KFK35932.1"/>
    <property type="molecule type" value="Genomic_DNA"/>
</dbReference>
<proteinExistence type="inferred from homology"/>
<name>A0A087H1D0_ARAAL</name>
<evidence type="ECO:0000256" key="6">
    <source>
        <dbReference type="ARBA" id="ARBA00022787"/>
    </source>
</evidence>
<comment type="similarity">
    <text evidence="2">Belongs to the Tom40 family.</text>
</comment>
<organism evidence="10 11">
    <name type="scientific">Arabis alpina</name>
    <name type="common">Alpine rock-cress</name>
    <dbReference type="NCBI Taxonomy" id="50452"/>
    <lineage>
        <taxon>Eukaryota</taxon>
        <taxon>Viridiplantae</taxon>
        <taxon>Streptophyta</taxon>
        <taxon>Embryophyta</taxon>
        <taxon>Tracheophyta</taxon>
        <taxon>Spermatophyta</taxon>
        <taxon>Magnoliopsida</taxon>
        <taxon>eudicotyledons</taxon>
        <taxon>Gunneridae</taxon>
        <taxon>Pentapetalae</taxon>
        <taxon>rosids</taxon>
        <taxon>malvids</taxon>
        <taxon>Brassicales</taxon>
        <taxon>Brassicaceae</taxon>
        <taxon>Arabideae</taxon>
        <taxon>Arabis</taxon>
    </lineage>
</organism>
<accession>A0A087H1D0</accession>
<comment type="subcellular location">
    <subcellularLocation>
        <location evidence="1">Mitochondrion outer membrane</location>
        <topology evidence="1">Multi-pass membrane protein</topology>
    </subcellularLocation>
</comment>
<keyword evidence="5" id="KW-0812">Transmembrane</keyword>
<reference evidence="11" key="1">
    <citation type="journal article" date="2015" name="Nat. Plants">
        <title>Genome expansion of Arabis alpina linked with retrotransposition and reduced symmetric DNA methylation.</title>
        <authorList>
            <person name="Willing E.M."/>
            <person name="Rawat V."/>
            <person name="Mandakova T."/>
            <person name="Maumus F."/>
            <person name="James G.V."/>
            <person name="Nordstroem K.J."/>
            <person name="Becker C."/>
            <person name="Warthmann N."/>
            <person name="Chica C."/>
            <person name="Szarzynska B."/>
            <person name="Zytnicki M."/>
            <person name="Albani M.C."/>
            <person name="Kiefer C."/>
            <person name="Bergonzi S."/>
            <person name="Castaings L."/>
            <person name="Mateos J.L."/>
            <person name="Berns M.C."/>
            <person name="Bujdoso N."/>
            <person name="Piofczyk T."/>
            <person name="de Lorenzo L."/>
            <person name="Barrero-Sicilia C."/>
            <person name="Mateos I."/>
            <person name="Piednoel M."/>
            <person name="Hagmann J."/>
            <person name="Chen-Min-Tao R."/>
            <person name="Iglesias-Fernandez R."/>
            <person name="Schuster S.C."/>
            <person name="Alonso-Blanco C."/>
            <person name="Roudier F."/>
            <person name="Carbonero P."/>
            <person name="Paz-Ares J."/>
            <person name="Davis S.J."/>
            <person name="Pecinka A."/>
            <person name="Quesneville H."/>
            <person name="Colot V."/>
            <person name="Lysak M.A."/>
            <person name="Weigel D."/>
            <person name="Coupland G."/>
            <person name="Schneeberger K."/>
        </authorList>
    </citation>
    <scope>NUCLEOTIDE SEQUENCE [LARGE SCALE GENOMIC DNA]</scope>
    <source>
        <strain evidence="11">cv. Pajares</strain>
    </source>
</reference>
<dbReference type="Pfam" id="PF01459">
    <property type="entry name" value="Porin_3"/>
    <property type="match status" value="1"/>
</dbReference>
<evidence type="ECO:0000256" key="3">
    <source>
        <dbReference type="ARBA" id="ARBA00022448"/>
    </source>
</evidence>
<sequence>MEGFAPPYSMPQFDTKTKIEEKVDYRNLPCPHPYEEIHREAYMALNPELFEGFRFDYTKSLNQKFALTHSILMGPIELPPEAFPTPPSTAVKIPSANYQFGALFADQKSTLVGNLTTEGKLHARFKYDLTDNLSIKGIGQTLNEEKILHGNIGFDYKGSDFRGQLQLGNGLYVTANYIQHVTPKLSLGSDIAWSREHLKSAVGFGARYETDKWVASGQLNPNVGVLNYVQKISEKISFAADFLYTFASRDVVTSVGYDYILRQCRIRGKVDSNGVVAAHLQEQLMVPGLSVLFSAEMDHVKEDYKFGFGLNLNV</sequence>
<dbReference type="OrthoDB" id="19656at2759"/>
<dbReference type="InterPro" id="IPR023614">
    <property type="entry name" value="Porin_dom_sf"/>
</dbReference>
<keyword evidence="11" id="KW-1185">Reference proteome</keyword>
<dbReference type="Gene3D" id="2.40.160.10">
    <property type="entry name" value="Porin"/>
    <property type="match status" value="1"/>
</dbReference>
<evidence type="ECO:0000256" key="1">
    <source>
        <dbReference type="ARBA" id="ARBA00004374"/>
    </source>
</evidence>
<evidence type="ECO:0000256" key="8">
    <source>
        <dbReference type="ARBA" id="ARBA00023128"/>
    </source>
</evidence>
<protein>
    <submittedName>
        <fullName evidence="10">Uncharacterized protein</fullName>
    </submittedName>
</protein>
<dbReference type="GO" id="GO:0008320">
    <property type="term" value="F:protein transmembrane transporter activity"/>
    <property type="evidence" value="ECO:0007669"/>
    <property type="project" value="InterPro"/>
</dbReference>
<dbReference type="Proteomes" id="UP000029120">
    <property type="component" value="Chromosome 4"/>
</dbReference>
<evidence type="ECO:0000313" key="10">
    <source>
        <dbReference type="EMBL" id="KFK35932.1"/>
    </source>
</evidence>
<keyword evidence="9" id="KW-0472">Membrane</keyword>
<dbReference type="PANTHER" id="PTHR10802">
    <property type="entry name" value="MITOCHONDRIAL IMPORT RECEPTOR SUBUNIT TOM40"/>
    <property type="match status" value="1"/>
</dbReference>
<dbReference type="GO" id="GO:0030150">
    <property type="term" value="P:protein import into mitochondrial matrix"/>
    <property type="evidence" value="ECO:0007669"/>
    <property type="project" value="InterPro"/>
</dbReference>
<evidence type="ECO:0000313" key="11">
    <source>
        <dbReference type="Proteomes" id="UP000029120"/>
    </source>
</evidence>
<evidence type="ECO:0000256" key="7">
    <source>
        <dbReference type="ARBA" id="ARBA00022927"/>
    </source>
</evidence>
<dbReference type="eggNOG" id="KOG3296">
    <property type="taxonomic scope" value="Eukaryota"/>
</dbReference>